<dbReference type="InterPro" id="IPR036291">
    <property type="entry name" value="NAD(P)-bd_dom_sf"/>
</dbReference>
<sequence>MKNIRTAIIGAGYRGRYLITLLQKINLFDIIAVSDISPNLSEIISQLFAGEKIPKIYNSGTDDYRRMLNENTIDLVIIASPWHLHKEQTIEALKSGCHVAIEVKGALDIDEYPDIIHESRQNKKQVFPLENTLFRNDILAINNMIHAGIFGRLVFLQGGYRHDLTHILIDQTGNFGVQNGSESEWRSKYYKTENGDLYPTHGLAPLCMFLGINHTDYIKSITSFSTKPGLGLHACMAKRNGMKYTDIQQHTFRMGDVVTSILQTDSGAQINLLHDTTLPRPRSLNYEVQGTNGIWNAEKNAIYIDGLSPFEEWEPEDKYIEQYKHRFWQQWESEALRYDGHHQGMDYIMLRVLGEALQGRENYPATLEDMATWAAVSPYSKISIQKGTSIPFPHF</sequence>
<dbReference type="GeneID" id="77847787"/>
<evidence type="ECO:0000256" key="2">
    <source>
        <dbReference type="ARBA" id="ARBA00009329"/>
    </source>
</evidence>
<keyword evidence="3" id="KW-0378">Hydrolase</keyword>
<evidence type="ECO:0000259" key="7">
    <source>
        <dbReference type="Pfam" id="PF21252"/>
    </source>
</evidence>
<comment type="caution">
    <text evidence="8">The sequence shown here is derived from an EMBL/GenBank/DDBJ whole genome shotgun (WGS) entry which is preliminary data.</text>
</comment>
<dbReference type="SUPFAM" id="SSF55347">
    <property type="entry name" value="Glyceraldehyde-3-phosphate dehydrogenase-like, C-terminal domain"/>
    <property type="match status" value="1"/>
</dbReference>
<evidence type="ECO:0000313" key="8">
    <source>
        <dbReference type="EMBL" id="EJZ66264.1"/>
    </source>
</evidence>
<reference evidence="8 9" key="1">
    <citation type="submission" date="2012-08" db="EMBL/GenBank/DDBJ databases">
        <title>The Genome Sequence of Barnesiella intestinihominis YIT 11860.</title>
        <authorList>
            <consortium name="The Broad Institute Genome Sequencing Platform"/>
            <person name="Earl A."/>
            <person name="Ward D."/>
            <person name="Feldgarden M."/>
            <person name="Gevers D."/>
            <person name="Morotomi M."/>
            <person name="Walker B."/>
            <person name="Young S.K."/>
            <person name="Zeng Q."/>
            <person name="Gargeya S."/>
            <person name="Fitzgerald M."/>
            <person name="Haas B."/>
            <person name="Abouelleil A."/>
            <person name="Alvarado L."/>
            <person name="Arachchi H.M."/>
            <person name="Berlin A.M."/>
            <person name="Chapman S.B."/>
            <person name="Goldberg J."/>
            <person name="Griggs A."/>
            <person name="Gujja S."/>
            <person name="Hansen M."/>
            <person name="Howarth C."/>
            <person name="Imamovic A."/>
            <person name="Larimer J."/>
            <person name="McCowen C."/>
            <person name="Montmayeur A."/>
            <person name="Murphy C."/>
            <person name="Neiman D."/>
            <person name="Pearson M."/>
            <person name="Priest M."/>
            <person name="Roberts A."/>
            <person name="Saif S."/>
            <person name="Shea T."/>
            <person name="Sisk P."/>
            <person name="Sykes S."/>
            <person name="Wortman J."/>
            <person name="Nusbaum C."/>
            <person name="Birren B."/>
        </authorList>
    </citation>
    <scope>NUCLEOTIDE SEQUENCE [LARGE SCALE GENOMIC DNA]</scope>
    <source>
        <strain evidence="8 9">YIT 11860</strain>
    </source>
</reference>
<comment type="cofactor">
    <cofactor evidence="1">
        <name>NAD(+)</name>
        <dbReference type="ChEBI" id="CHEBI:57540"/>
    </cofactor>
</comment>
<evidence type="ECO:0000313" key="9">
    <source>
        <dbReference type="Proteomes" id="UP000006044"/>
    </source>
</evidence>
<dbReference type="SUPFAM" id="SSF51735">
    <property type="entry name" value="NAD(P)-binding Rossmann-fold domains"/>
    <property type="match status" value="1"/>
</dbReference>
<dbReference type="EMBL" id="ADLE01000001">
    <property type="protein sequence ID" value="EJZ66264.1"/>
    <property type="molecule type" value="Genomic_DNA"/>
</dbReference>
<dbReference type="GO" id="GO:0016798">
    <property type="term" value="F:hydrolase activity, acting on glycosyl bonds"/>
    <property type="evidence" value="ECO:0007669"/>
    <property type="project" value="UniProtKB-KW"/>
</dbReference>
<feature type="domain" description="Gfo/Idh/MocA-like oxidoreductase N-terminal" evidence="6">
    <location>
        <begin position="4"/>
        <end position="127"/>
    </location>
</feature>
<dbReference type="eggNOG" id="COG0673">
    <property type="taxonomic scope" value="Bacteria"/>
</dbReference>
<dbReference type="PANTHER" id="PTHR43818">
    <property type="entry name" value="BCDNA.GH03377"/>
    <property type="match status" value="1"/>
</dbReference>
<dbReference type="InterPro" id="IPR049303">
    <property type="entry name" value="Glyco_hydro_109_C"/>
</dbReference>
<evidence type="ECO:0000259" key="6">
    <source>
        <dbReference type="Pfam" id="PF01408"/>
    </source>
</evidence>
<comment type="similarity">
    <text evidence="2">Belongs to the Gfo/Idh/MocA family. Glycosyl hydrolase 109 subfamily.</text>
</comment>
<keyword evidence="4" id="KW-0520">NAD</keyword>
<dbReference type="InterPro" id="IPR000683">
    <property type="entry name" value="Gfo/Idh/MocA-like_OxRdtase_N"/>
</dbReference>
<keyword evidence="9" id="KW-1185">Reference proteome</keyword>
<dbReference type="PANTHER" id="PTHR43818:SF1">
    <property type="entry name" value="GLYCOSYL HYDROLASE FAMILY 109 PROTEIN"/>
    <property type="match status" value="1"/>
</dbReference>
<evidence type="ECO:0000256" key="5">
    <source>
        <dbReference type="ARBA" id="ARBA00023295"/>
    </source>
</evidence>
<dbReference type="OrthoDB" id="9771072at2"/>
<protein>
    <submittedName>
        <fullName evidence="8">Uncharacterized protein</fullName>
    </submittedName>
</protein>
<dbReference type="Gene3D" id="3.30.360.10">
    <property type="entry name" value="Dihydrodipicolinate Reductase, domain 2"/>
    <property type="match status" value="1"/>
</dbReference>
<evidence type="ECO:0000256" key="4">
    <source>
        <dbReference type="ARBA" id="ARBA00023027"/>
    </source>
</evidence>
<dbReference type="Pfam" id="PF21252">
    <property type="entry name" value="Glyco_hydro_109_C"/>
    <property type="match status" value="1"/>
</dbReference>
<gene>
    <name evidence="8" type="ORF">HMPREF9448_00441</name>
</gene>
<evidence type="ECO:0000256" key="1">
    <source>
        <dbReference type="ARBA" id="ARBA00001911"/>
    </source>
</evidence>
<proteinExistence type="inferred from homology"/>
<organism evidence="8 9">
    <name type="scientific">Barnesiella intestinihominis YIT 11860</name>
    <dbReference type="NCBI Taxonomy" id="742726"/>
    <lineage>
        <taxon>Bacteria</taxon>
        <taxon>Pseudomonadati</taxon>
        <taxon>Bacteroidota</taxon>
        <taxon>Bacteroidia</taxon>
        <taxon>Bacteroidales</taxon>
        <taxon>Barnesiellaceae</taxon>
        <taxon>Barnesiella</taxon>
    </lineage>
</organism>
<keyword evidence="5" id="KW-0326">Glycosidase</keyword>
<dbReference type="Proteomes" id="UP000006044">
    <property type="component" value="Unassembled WGS sequence"/>
</dbReference>
<dbReference type="InterPro" id="IPR050463">
    <property type="entry name" value="Gfo/Idh/MocA_oxidrdct_glycsds"/>
</dbReference>
<dbReference type="Pfam" id="PF01408">
    <property type="entry name" value="GFO_IDH_MocA"/>
    <property type="match status" value="1"/>
</dbReference>
<dbReference type="RefSeq" id="WP_008860938.1">
    <property type="nucleotide sequence ID" value="NZ_JH815203.1"/>
</dbReference>
<dbReference type="STRING" id="742726.HMPREF9448_00441"/>
<evidence type="ECO:0000256" key="3">
    <source>
        <dbReference type="ARBA" id="ARBA00022801"/>
    </source>
</evidence>
<dbReference type="AlphaFoldDB" id="K0XEI2"/>
<dbReference type="HOGENOM" id="CLU_046965_0_0_10"/>
<dbReference type="GO" id="GO:0000166">
    <property type="term" value="F:nucleotide binding"/>
    <property type="evidence" value="ECO:0007669"/>
    <property type="project" value="InterPro"/>
</dbReference>
<accession>K0XEI2</accession>
<feature type="domain" description="Glycosyl hydrolase 109 C-terminal" evidence="7">
    <location>
        <begin position="139"/>
        <end position="314"/>
    </location>
</feature>
<name>K0XEI2_9BACT</name>
<dbReference type="Gene3D" id="3.40.50.720">
    <property type="entry name" value="NAD(P)-binding Rossmann-like Domain"/>
    <property type="match status" value="1"/>
</dbReference>